<dbReference type="GO" id="GO:0004637">
    <property type="term" value="F:phosphoribosylamine-glycine ligase activity"/>
    <property type="evidence" value="ECO:0007669"/>
    <property type="project" value="InterPro"/>
</dbReference>
<dbReference type="InterPro" id="IPR037123">
    <property type="entry name" value="PRibGlycinamide_synth_C_sf"/>
</dbReference>
<dbReference type="InterPro" id="IPR020560">
    <property type="entry name" value="PRibGlycinamide_synth_C-dom"/>
</dbReference>
<dbReference type="PATRIC" id="fig|1618676.3.peg.472"/>
<reference evidence="2 3" key="1">
    <citation type="journal article" date="2015" name="Nature">
        <title>rRNA introns, odd ribosomes, and small enigmatic genomes across a large radiation of phyla.</title>
        <authorList>
            <person name="Brown C.T."/>
            <person name="Hug L.A."/>
            <person name="Thomas B.C."/>
            <person name="Sharon I."/>
            <person name="Castelle C.J."/>
            <person name="Singh A."/>
            <person name="Wilkins M.J."/>
            <person name="Williams K.H."/>
            <person name="Banfield J.F."/>
        </authorList>
    </citation>
    <scope>NUCLEOTIDE SEQUENCE [LARGE SCALE GENOMIC DNA]</scope>
</reference>
<proteinExistence type="predicted"/>
<keyword evidence="2" id="KW-0436">Ligase</keyword>
<dbReference type="Gene3D" id="3.90.600.10">
    <property type="entry name" value="Phosphoribosylglycinamide synthetase, C-terminal domain"/>
    <property type="match status" value="1"/>
</dbReference>
<sequence>MCDKKEFETYKDSSILFKKPTLDGIHLGDVKLVNDEWIVAGYSGCVVVVVGSGQTMKQAQQQAYSRIHNLLIPNMYYRTDIGDRWAEDSDKLHNWGYLRET</sequence>
<evidence type="ECO:0000259" key="1">
    <source>
        <dbReference type="SMART" id="SM01210"/>
    </source>
</evidence>
<dbReference type="SUPFAM" id="SSF51246">
    <property type="entry name" value="Rudiment single hybrid motif"/>
    <property type="match status" value="1"/>
</dbReference>
<dbReference type="EMBL" id="LCRF01000021">
    <property type="protein sequence ID" value="KKW31201.1"/>
    <property type="molecule type" value="Genomic_DNA"/>
</dbReference>
<feature type="domain" description="Phosphoribosylglycinamide synthetase C-domain" evidence="1">
    <location>
        <begin position="8"/>
        <end position="86"/>
    </location>
</feature>
<dbReference type="SMART" id="SM01210">
    <property type="entry name" value="GARS_C"/>
    <property type="match status" value="1"/>
</dbReference>
<gene>
    <name evidence="2" type="ORF">UY74_C0021G0013</name>
</gene>
<dbReference type="Proteomes" id="UP000034445">
    <property type="component" value="Unassembled WGS sequence"/>
</dbReference>
<protein>
    <submittedName>
        <fullName evidence="2">Phosphoribosylamine/glycine ligase</fullName>
    </submittedName>
</protein>
<accession>A0A0G1XJV5</accession>
<evidence type="ECO:0000313" key="3">
    <source>
        <dbReference type="Proteomes" id="UP000034445"/>
    </source>
</evidence>
<dbReference type="Pfam" id="PF02843">
    <property type="entry name" value="GARS_C"/>
    <property type="match status" value="1"/>
</dbReference>
<dbReference type="GO" id="GO:0009113">
    <property type="term" value="P:purine nucleobase biosynthetic process"/>
    <property type="evidence" value="ECO:0007669"/>
    <property type="project" value="InterPro"/>
</dbReference>
<comment type="caution">
    <text evidence="2">The sequence shown here is derived from an EMBL/GenBank/DDBJ whole genome shotgun (WGS) entry which is preliminary data.</text>
</comment>
<organism evidence="2 3">
    <name type="scientific">Candidatus Kaiserbacteria bacterium GW2011_GWC2_52_8b</name>
    <dbReference type="NCBI Taxonomy" id="1618676"/>
    <lineage>
        <taxon>Bacteria</taxon>
        <taxon>Candidatus Kaiseribacteriota</taxon>
    </lineage>
</organism>
<evidence type="ECO:0000313" key="2">
    <source>
        <dbReference type="EMBL" id="KKW31201.1"/>
    </source>
</evidence>
<name>A0A0G1XJV5_9BACT</name>
<dbReference type="InterPro" id="IPR011054">
    <property type="entry name" value="Rudment_hybrid_motif"/>
</dbReference>
<dbReference type="AlphaFoldDB" id="A0A0G1XJV5"/>